<dbReference type="GO" id="GO:0005737">
    <property type="term" value="C:cytoplasm"/>
    <property type="evidence" value="ECO:0007669"/>
    <property type="project" value="TreeGrafter"/>
</dbReference>
<accession>A0AA36HLL7</accession>
<evidence type="ECO:0000256" key="3">
    <source>
        <dbReference type="ARBA" id="ARBA00022723"/>
    </source>
</evidence>
<dbReference type="GO" id="GO:0004722">
    <property type="term" value="F:protein serine/threonine phosphatase activity"/>
    <property type="evidence" value="ECO:0007669"/>
    <property type="project" value="UniProtKB-EC"/>
</dbReference>
<dbReference type="InterPro" id="IPR050341">
    <property type="entry name" value="PP1_catalytic_subunit"/>
</dbReference>
<dbReference type="SMART" id="SM00156">
    <property type="entry name" value="PP2Ac"/>
    <property type="match status" value="1"/>
</dbReference>
<dbReference type="InterPro" id="IPR029052">
    <property type="entry name" value="Metallo-depent_PP-like"/>
</dbReference>
<keyword evidence="3" id="KW-0479">Metal-binding</keyword>
<dbReference type="EC" id="3.1.3.16" evidence="2"/>
<dbReference type="Proteomes" id="UP001178507">
    <property type="component" value="Unassembled WGS sequence"/>
</dbReference>
<evidence type="ECO:0000256" key="1">
    <source>
        <dbReference type="ARBA" id="ARBA00001936"/>
    </source>
</evidence>
<sequence>MPALGWSGEVTVHMVVKSPDLHTSAELLRKITSSRTQADFDADQLMILCYYAKEQMLKEPTLLELSPPLVIVAHLTGRLDQLNKIFDSCGDVPETKYLFLGNLVDRGQQGLDVLVLLLSLKLRHSSRLHLLRGRHECGSISRIYGFYDECKKRSNVKVWRAFINFFDAMPICALINHRIFCVASGLSPELQDLEQIRQLRRPMDVPDMGLLTDLLWSDPEKEVTGWNDQDKGVSYTFGADVVQKFLKDHDLDLIVRGNQVVEEGYEYFAERLVSLFSVADFCGEFDNIGAVMLVDENLEHSFKSWKRAA</sequence>
<dbReference type="Gene3D" id="3.60.21.10">
    <property type="match status" value="1"/>
</dbReference>
<dbReference type="PANTHER" id="PTHR11668">
    <property type="entry name" value="SERINE/THREONINE PROTEIN PHOSPHATASE"/>
    <property type="match status" value="1"/>
</dbReference>
<feature type="domain" description="Serine/threonine specific protein phosphatases" evidence="9">
    <location>
        <begin position="40"/>
        <end position="309"/>
    </location>
</feature>
<dbReference type="AlphaFoldDB" id="A0AA36HLL7"/>
<evidence type="ECO:0000256" key="8">
    <source>
        <dbReference type="ARBA" id="ARBA00048336"/>
    </source>
</evidence>
<evidence type="ECO:0000259" key="9">
    <source>
        <dbReference type="SMART" id="SM00156"/>
    </source>
</evidence>
<dbReference type="EMBL" id="CAUJNA010000077">
    <property type="protein sequence ID" value="CAJ1371426.1"/>
    <property type="molecule type" value="Genomic_DNA"/>
</dbReference>
<comment type="caution">
    <text evidence="10">The sequence shown here is derived from an EMBL/GenBank/DDBJ whole genome shotgun (WGS) entry which is preliminary data.</text>
</comment>
<name>A0AA36HLL7_9DINO</name>
<comment type="catalytic activity">
    <reaction evidence="8">
        <text>O-phospho-L-threonyl-[protein] + H2O = L-threonyl-[protein] + phosphate</text>
        <dbReference type="Rhea" id="RHEA:47004"/>
        <dbReference type="Rhea" id="RHEA-COMP:11060"/>
        <dbReference type="Rhea" id="RHEA-COMP:11605"/>
        <dbReference type="ChEBI" id="CHEBI:15377"/>
        <dbReference type="ChEBI" id="CHEBI:30013"/>
        <dbReference type="ChEBI" id="CHEBI:43474"/>
        <dbReference type="ChEBI" id="CHEBI:61977"/>
        <dbReference type="EC" id="3.1.3.16"/>
    </reaction>
</comment>
<evidence type="ECO:0000256" key="2">
    <source>
        <dbReference type="ARBA" id="ARBA00013081"/>
    </source>
</evidence>
<protein>
    <recommendedName>
        <fullName evidence="2">protein-serine/threonine phosphatase</fullName>
        <ecNumber evidence="2">3.1.3.16</ecNumber>
    </recommendedName>
</protein>
<evidence type="ECO:0000256" key="7">
    <source>
        <dbReference type="ARBA" id="ARBA00047761"/>
    </source>
</evidence>
<dbReference type="InterPro" id="IPR006186">
    <property type="entry name" value="Ser/Thr-sp_prot-phosphatase"/>
</dbReference>
<reference evidence="10" key="1">
    <citation type="submission" date="2023-08" db="EMBL/GenBank/DDBJ databases">
        <authorList>
            <person name="Chen Y."/>
            <person name="Shah S."/>
            <person name="Dougan E. K."/>
            <person name="Thang M."/>
            <person name="Chan C."/>
        </authorList>
    </citation>
    <scope>NUCLEOTIDE SEQUENCE</scope>
</reference>
<dbReference type="GO" id="GO:0046872">
    <property type="term" value="F:metal ion binding"/>
    <property type="evidence" value="ECO:0007669"/>
    <property type="project" value="UniProtKB-KW"/>
</dbReference>
<organism evidence="10 11">
    <name type="scientific">Effrenium voratum</name>
    <dbReference type="NCBI Taxonomy" id="2562239"/>
    <lineage>
        <taxon>Eukaryota</taxon>
        <taxon>Sar</taxon>
        <taxon>Alveolata</taxon>
        <taxon>Dinophyceae</taxon>
        <taxon>Suessiales</taxon>
        <taxon>Symbiodiniaceae</taxon>
        <taxon>Effrenium</taxon>
    </lineage>
</organism>
<evidence type="ECO:0000256" key="6">
    <source>
        <dbReference type="ARBA" id="ARBA00023211"/>
    </source>
</evidence>
<dbReference type="SUPFAM" id="SSF56300">
    <property type="entry name" value="Metallo-dependent phosphatases"/>
    <property type="match status" value="1"/>
</dbReference>
<dbReference type="InterPro" id="IPR004843">
    <property type="entry name" value="Calcineurin-like_PHP"/>
</dbReference>
<proteinExistence type="predicted"/>
<dbReference type="PRINTS" id="PR00114">
    <property type="entry name" value="STPHPHTASE"/>
</dbReference>
<keyword evidence="4" id="KW-0378">Hydrolase</keyword>
<evidence type="ECO:0000313" key="11">
    <source>
        <dbReference type="Proteomes" id="UP001178507"/>
    </source>
</evidence>
<comment type="cofactor">
    <cofactor evidence="1">
        <name>Mn(2+)</name>
        <dbReference type="ChEBI" id="CHEBI:29035"/>
    </cofactor>
</comment>
<dbReference type="FunFam" id="3.60.21.10:FF:000212">
    <property type="entry name" value="Serine/threonine-protein phosphatase"/>
    <property type="match status" value="1"/>
</dbReference>
<gene>
    <name evidence="10" type="ORF">EVOR1521_LOCUS1733</name>
</gene>
<keyword evidence="6" id="KW-0464">Manganese</keyword>
<dbReference type="Pfam" id="PF00149">
    <property type="entry name" value="Metallophos"/>
    <property type="match status" value="1"/>
</dbReference>
<keyword evidence="11" id="KW-1185">Reference proteome</keyword>
<evidence type="ECO:0000256" key="4">
    <source>
        <dbReference type="ARBA" id="ARBA00022801"/>
    </source>
</evidence>
<keyword evidence="5" id="KW-0904">Protein phosphatase</keyword>
<comment type="catalytic activity">
    <reaction evidence="7">
        <text>O-phospho-L-seryl-[protein] + H2O = L-seryl-[protein] + phosphate</text>
        <dbReference type="Rhea" id="RHEA:20629"/>
        <dbReference type="Rhea" id="RHEA-COMP:9863"/>
        <dbReference type="Rhea" id="RHEA-COMP:11604"/>
        <dbReference type="ChEBI" id="CHEBI:15377"/>
        <dbReference type="ChEBI" id="CHEBI:29999"/>
        <dbReference type="ChEBI" id="CHEBI:43474"/>
        <dbReference type="ChEBI" id="CHEBI:83421"/>
        <dbReference type="EC" id="3.1.3.16"/>
    </reaction>
</comment>
<dbReference type="GO" id="GO:0005634">
    <property type="term" value="C:nucleus"/>
    <property type="evidence" value="ECO:0007669"/>
    <property type="project" value="TreeGrafter"/>
</dbReference>
<evidence type="ECO:0000256" key="5">
    <source>
        <dbReference type="ARBA" id="ARBA00022912"/>
    </source>
</evidence>
<evidence type="ECO:0000313" key="10">
    <source>
        <dbReference type="EMBL" id="CAJ1371426.1"/>
    </source>
</evidence>
<dbReference type="PANTHER" id="PTHR11668:SF300">
    <property type="entry name" value="SERINE_THREONINE-PROTEIN PHOSPHATASE"/>
    <property type="match status" value="1"/>
</dbReference>